<dbReference type="STRING" id="623281.SAMN05421747_11943"/>
<dbReference type="EMBL" id="FOLL01000019">
    <property type="protein sequence ID" value="SFC68778.1"/>
    <property type="molecule type" value="Genomic_DNA"/>
</dbReference>
<dbReference type="OrthoDB" id="707849at2"/>
<name>A0A1I1LCN8_9SPHI</name>
<organism evidence="1 2">
    <name type="scientific">Parapedobacter composti</name>
    <dbReference type="NCBI Taxonomy" id="623281"/>
    <lineage>
        <taxon>Bacteria</taxon>
        <taxon>Pseudomonadati</taxon>
        <taxon>Bacteroidota</taxon>
        <taxon>Sphingobacteriia</taxon>
        <taxon>Sphingobacteriales</taxon>
        <taxon>Sphingobacteriaceae</taxon>
        <taxon>Parapedobacter</taxon>
    </lineage>
</organism>
<evidence type="ECO:0008006" key="3">
    <source>
        <dbReference type="Google" id="ProtNLM"/>
    </source>
</evidence>
<evidence type="ECO:0000313" key="1">
    <source>
        <dbReference type="EMBL" id="SFC68778.1"/>
    </source>
</evidence>
<proteinExistence type="predicted"/>
<dbReference type="AlphaFoldDB" id="A0A1I1LCN8"/>
<reference evidence="1 2" key="1">
    <citation type="submission" date="2016-10" db="EMBL/GenBank/DDBJ databases">
        <authorList>
            <person name="de Groot N.N."/>
        </authorList>
    </citation>
    <scope>NUCLEOTIDE SEQUENCE [LARGE SCALE GENOMIC DNA]</scope>
    <source>
        <strain evidence="1 2">DSM 22900</strain>
    </source>
</reference>
<keyword evidence="2" id="KW-1185">Reference proteome</keyword>
<dbReference type="RefSeq" id="WP_090974739.1">
    <property type="nucleotide sequence ID" value="NZ_FOLL01000019.1"/>
</dbReference>
<gene>
    <name evidence="1" type="ORF">SAMN05421747_11943</name>
</gene>
<dbReference type="Proteomes" id="UP000199577">
    <property type="component" value="Unassembled WGS sequence"/>
</dbReference>
<sequence>MNRYLTFVLLLATFVCCKKENNDNYEVEKVHADPEALMAEFTEALYAGSLGWQATLIPKSGKIYTLFFKMDKAGNVWTLLDLDVNTARQPKRGTYRLDASANHASISFSAGTYLDDVTHKEGFRTVGADTSYAFKYANGDTLVLRGNRNGDELRMVHITAQEELNFEYGILGNSYIYMYNFFVQKPFFSFSIPGHGPVQVALNPGARGITMFFGENNRGKVVSSDYAYGVNRIVLKTPIRIGSHLISELTVDTEMQTFYIASNGDRLDLEGANMPVVPLHLLLGTGYPPYVSLPSPYFIEELPGWSEPFHQRYYEATENMLFSPYGLQLGVFAFHIDGERDRMNLEVFFGNQGGTYKAVYPYSYDKTSDGVYSFNALPFERGNVLHENAEFIKQYMAPLLDLINTDSFTMQLYDYGGDDFLAQMTSVERPEIYFTGYMFGYQLN</sequence>
<protein>
    <recommendedName>
        <fullName evidence="3">DUF4302 domain-containing protein</fullName>
    </recommendedName>
</protein>
<evidence type="ECO:0000313" key="2">
    <source>
        <dbReference type="Proteomes" id="UP000199577"/>
    </source>
</evidence>
<dbReference type="Pfam" id="PF14135">
    <property type="entry name" value="DUF4302"/>
    <property type="match status" value="1"/>
</dbReference>
<dbReference type="InterPro" id="IPR025396">
    <property type="entry name" value="DUF4302"/>
</dbReference>
<accession>A0A1I1LCN8</accession>